<feature type="domain" description="Thioredoxin" evidence="5">
    <location>
        <begin position="63"/>
        <end position="208"/>
    </location>
</feature>
<feature type="compositionally biased region" description="Low complexity" evidence="4">
    <location>
        <begin position="33"/>
        <end position="49"/>
    </location>
</feature>
<organism evidence="6 7">
    <name type="scientific">Sphingomonas sanxanigenens DSM 19645 = NX02</name>
    <dbReference type="NCBI Taxonomy" id="1123269"/>
    <lineage>
        <taxon>Bacteria</taxon>
        <taxon>Pseudomonadati</taxon>
        <taxon>Pseudomonadota</taxon>
        <taxon>Alphaproteobacteria</taxon>
        <taxon>Sphingomonadales</taxon>
        <taxon>Sphingomonadaceae</taxon>
        <taxon>Sphingomonas</taxon>
    </lineage>
</organism>
<dbReference type="PROSITE" id="PS00194">
    <property type="entry name" value="THIOREDOXIN_1"/>
    <property type="match status" value="1"/>
</dbReference>
<feature type="region of interest" description="Disordered" evidence="4">
    <location>
        <begin position="33"/>
        <end position="62"/>
    </location>
</feature>
<evidence type="ECO:0000256" key="2">
    <source>
        <dbReference type="ARBA" id="ARBA00022748"/>
    </source>
</evidence>
<dbReference type="AlphaFoldDB" id="W0AL80"/>
<evidence type="ECO:0000313" key="7">
    <source>
        <dbReference type="Proteomes" id="UP000018851"/>
    </source>
</evidence>
<comment type="subcellular location">
    <subcellularLocation>
        <location evidence="1">Cell envelope</location>
    </subcellularLocation>
</comment>
<evidence type="ECO:0000256" key="4">
    <source>
        <dbReference type="SAM" id="MobiDB-lite"/>
    </source>
</evidence>
<dbReference type="PANTHER" id="PTHR42852:SF13">
    <property type="entry name" value="PROTEIN DIPZ"/>
    <property type="match status" value="1"/>
</dbReference>
<keyword evidence="2" id="KW-0201">Cytochrome c-type biogenesis</keyword>
<dbReference type="KEGG" id="ssan:NX02_27285"/>
<dbReference type="InterPro" id="IPR017937">
    <property type="entry name" value="Thioredoxin_CS"/>
</dbReference>
<dbReference type="eggNOG" id="COG0526">
    <property type="taxonomic scope" value="Bacteria"/>
</dbReference>
<gene>
    <name evidence="6" type="ORF">NX02_27285</name>
</gene>
<dbReference type="GO" id="GO:0030313">
    <property type="term" value="C:cell envelope"/>
    <property type="evidence" value="ECO:0007669"/>
    <property type="project" value="UniProtKB-SubCell"/>
</dbReference>
<dbReference type="InterPro" id="IPR013766">
    <property type="entry name" value="Thioredoxin_domain"/>
</dbReference>
<dbReference type="HOGENOM" id="CLU_042529_11_0_5"/>
<keyword evidence="3" id="KW-0676">Redox-active center</keyword>
<dbReference type="Pfam" id="PF08534">
    <property type="entry name" value="Redoxin"/>
    <property type="match status" value="1"/>
</dbReference>
<evidence type="ECO:0000313" key="6">
    <source>
        <dbReference type="EMBL" id="AHE57043.1"/>
    </source>
</evidence>
<dbReference type="STRING" id="1123269.NX02_27285"/>
<keyword evidence="7" id="KW-1185">Reference proteome</keyword>
<evidence type="ECO:0000259" key="5">
    <source>
        <dbReference type="PROSITE" id="PS51352"/>
    </source>
</evidence>
<sequence>MLLELSLRPLITFLPLMLLPLIAACDRQSGDAPQAAANSANANASAEAPAGGGREFTGTLDISKRGAPAPADAFIAPNGKTVTLADFKGKPVLVNLWATWCGPCVAEMPTLDTLAERAGDRMTVLTVSQDSKGPELVADFFAQRKFRHLQPYLDQESGLGFAFATGMLPTTVLFDAEGKEVWRVVGGMNWDGPRANTLLVDVLDKKAG</sequence>
<dbReference type="EMBL" id="CP006644">
    <property type="protein sequence ID" value="AHE57043.1"/>
    <property type="molecule type" value="Genomic_DNA"/>
</dbReference>
<reference evidence="6 7" key="1">
    <citation type="submission" date="2013-07" db="EMBL/GenBank/DDBJ databases">
        <title>Completed genome of Sphingomonas sanxanigenens NX02.</title>
        <authorList>
            <person name="Ma T."/>
            <person name="Huang H."/>
            <person name="Wu M."/>
            <person name="Li X."/>
            <person name="Li G."/>
        </authorList>
    </citation>
    <scope>NUCLEOTIDE SEQUENCE [LARGE SCALE GENOMIC DNA]</scope>
    <source>
        <strain evidence="6 7">NX02</strain>
    </source>
</reference>
<evidence type="ECO:0000256" key="1">
    <source>
        <dbReference type="ARBA" id="ARBA00004196"/>
    </source>
</evidence>
<dbReference type="SUPFAM" id="SSF52833">
    <property type="entry name" value="Thioredoxin-like"/>
    <property type="match status" value="1"/>
</dbReference>
<dbReference type="InterPro" id="IPR036249">
    <property type="entry name" value="Thioredoxin-like_sf"/>
</dbReference>
<dbReference type="PATRIC" id="fig|1123269.5.peg.5355"/>
<dbReference type="Proteomes" id="UP000018851">
    <property type="component" value="Chromosome"/>
</dbReference>
<dbReference type="GO" id="GO:0017004">
    <property type="term" value="P:cytochrome complex assembly"/>
    <property type="evidence" value="ECO:0007669"/>
    <property type="project" value="UniProtKB-KW"/>
</dbReference>
<dbReference type="PROSITE" id="PS51352">
    <property type="entry name" value="THIOREDOXIN_2"/>
    <property type="match status" value="1"/>
</dbReference>
<protein>
    <recommendedName>
        <fullName evidence="5">Thioredoxin domain-containing protein</fullName>
    </recommendedName>
</protein>
<dbReference type="Gene3D" id="3.40.30.10">
    <property type="entry name" value="Glutaredoxin"/>
    <property type="match status" value="1"/>
</dbReference>
<dbReference type="PANTHER" id="PTHR42852">
    <property type="entry name" value="THIOL:DISULFIDE INTERCHANGE PROTEIN DSBE"/>
    <property type="match status" value="1"/>
</dbReference>
<dbReference type="GO" id="GO:0015036">
    <property type="term" value="F:disulfide oxidoreductase activity"/>
    <property type="evidence" value="ECO:0007669"/>
    <property type="project" value="UniProtKB-ARBA"/>
</dbReference>
<dbReference type="InterPro" id="IPR050553">
    <property type="entry name" value="Thioredoxin_ResA/DsbE_sf"/>
</dbReference>
<evidence type="ECO:0000256" key="3">
    <source>
        <dbReference type="ARBA" id="ARBA00023284"/>
    </source>
</evidence>
<accession>W0AL80</accession>
<proteinExistence type="predicted"/>
<dbReference type="OrthoDB" id="9799347at2"/>
<name>W0AL80_9SPHN</name>
<dbReference type="CDD" id="cd02966">
    <property type="entry name" value="TlpA_like_family"/>
    <property type="match status" value="1"/>
</dbReference>
<dbReference type="InterPro" id="IPR013740">
    <property type="entry name" value="Redoxin"/>
</dbReference>